<evidence type="ECO:0000259" key="3">
    <source>
        <dbReference type="Pfam" id="PF00561"/>
    </source>
</evidence>
<name>A0ABY9TFY4_9GAMM</name>
<evidence type="ECO:0000313" key="5">
    <source>
        <dbReference type="Proteomes" id="UP001248581"/>
    </source>
</evidence>
<dbReference type="EMBL" id="CP134146">
    <property type="protein sequence ID" value="WNC67688.1"/>
    <property type="molecule type" value="Genomic_DNA"/>
</dbReference>
<evidence type="ECO:0000256" key="2">
    <source>
        <dbReference type="ARBA" id="ARBA00023098"/>
    </source>
</evidence>
<keyword evidence="4" id="KW-0378">Hydrolase</keyword>
<protein>
    <submittedName>
        <fullName evidence="4">Alpha/beta fold hydrolase</fullName>
    </submittedName>
</protein>
<sequence length="294" mass="33010">MKQESVFIEDQGHQLHLKHIYKNSGGAPILMVHGAIENGRIFYNEQGKGLACYLAEQGFDVYVMDLRGRGLSTPLINAESDYGQYEAITHDIPLLIDYVFNKTGQAMHLVSHSWGGVLVASVLARHSENLGKVRSNLCFGTKRSITIGGFEKLLKVDLFYNRIAPILAKRKGFFDAVKYKFGADNETKQSLAHSIQWVNKGPWHDPRDGFDYQSAAGDIVWPPTWHITGINDSILGNQVDVKYFIEESKNSTARFSLLSKRNGNAIDYGHIDILTSPEARNDHFPHVAGWLNQH</sequence>
<dbReference type="Proteomes" id="UP001248581">
    <property type="component" value="Chromosome"/>
</dbReference>
<dbReference type="SUPFAM" id="SSF53474">
    <property type="entry name" value="alpha/beta-Hydrolases"/>
    <property type="match status" value="1"/>
</dbReference>
<keyword evidence="5" id="KW-1185">Reference proteome</keyword>
<accession>A0ABY9TFY4</accession>
<dbReference type="InterPro" id="IPR000073">
    <property type="entry name" value="AB_hydrolase_1"/>
</dbReference>
<organism evidence="4 5">
    <name type="scientific">Thalassotalea nanhaiensis</name>
    <dbReference type="NCBI Taxonomy" id="3065648"/>
    <lineage>
        <taxon>Bacteria</taxon>
        <taxon>Pseudomonadati</taxon>
        <taxon>Pseudomonadota</taxon>
        <taxon>Gammaproteobacteria</taxon>
        <taxon>Alteromonadales</taxon>
        <taxon>Colwelliaceae</taxon>
        <taxon>Thalassotalea</taxon>
    </lineage>
</organism>
<proteinExistence type="predicted"/>
<feature type="domain" description="AB hydrolase-1" evidence="3">
    <location>
        <begin position="28"/>
        <end position="130"/>
    </location>
</feature>
<keyword evidence="2" id="KW-0443">Lipid metabolism</keyword>
<evidence type="ECO:0000256" key="1">
    <source>
        <dbReference type="ARBA" id="ARBA00022963"/>
    </source>
</evidence>
<dbReference type="Gene3D" id="3.40.50.1820">
    <property type="entry name" value="alpha/beta hydrolase"/>
    <property type="match status" value="1"/>
</dbReference>
<keyword evidence="1" id="KW-0442">Lipid degradation</keyword>
<dbReference type="GO" id="GO:0016787">
    <property type="term" value="F:hydrolase activity"/>
    <property type="evidence" value="ECO:0007669"/>
    <property type="project" value="UniProtKB-KW"/>
</dbReference>
<evidence type="ECO:0000313" key="4">
    <source>
        <dbReference type="EMBL" id="WNC67688.1"/>
    </source>
</evidence>
<gene>
    <name evidence="4" type="ORF">RI845_14320</name>
</gene>
<dbReference type="RefSeq" id="WP_348386847.1">
    <property type="nucleotide sequence ID" value="NZ_CP134146.1"/>
</dbReference>
<reference evidence="5" key="1">
    <citation type="submission" date="2023-09" db="EMBL/GenBank/DDBJ databases">
        <authorList>
            <person name="Li S."/>
            <person name="Li X."/>
            <person name="Zhang C."/>
            <person name="Zhao Z."/>
        </authorList>
    </citation>
    <scope>NUCLEOTIDE SEQUENCE [LARGE SCALE GENOMIC DNA]</scope>
    <source>
        <strain evidence="5">SQ345</strain>
    </source>
</reference>
<dbReference type="InterPro" id="IPR029058">
    <property type="entry name" value="AB_hydrolase_fold"/>
</dbReference>
<dbReference type="Pfam" id="PF00561">
    <property type="entry name" value="Abhydrolase_1"/>
    <property type="match status" value="1"/>
</dbReference>
<dbReference type="PANTHER" id="PTHR11005">
    <property type="entry name" value="LYSOSOMAL ACID LIPASE-RELATED"/>
    <property type="match status" value="1"/>
</dbReference>